<evidence type="ECO:0000256" key="2">
    <source>
        <dbReference type="ARBA" id="ARBA00023125"/>
    </source>
</evidence>
<dbReference type="InterPro" id="IPR009057">
    <property type="entry name" value="Homeodomain-like_sf"/>
</dbReference>
<dbReference type="InterPro" id="IPR020449">
    <property type="entry name" value="Tscrpt_reg_AraC-type_HTH"/>
</dbReference>
<dbReference type="PANTHER" id="PTHR43280">
    <property type="entry name" value="ARAC-FAMILY TRANSCRIPTIONAL REGULATOR"/>
    <property type="match status" value="1"/>
</dbReference>
<dbReference type="Pfam" id="PF12833">
    <property type="entry name" value="HTH_18"/>
    <property type="match status" value="1"/>
</dbReference>
<dbReference type="EMBL" id="LZYZ01000003">
    <property type="protein sequence ID" value="OOM13945.1"/>
    <property type="molecule type" value="Genomic_DNA"/>
</dbReference>
<dbReference type="PROSITE" id="PS01124">
    <property type="entry name" value="HTH_ARAC_FAMILY_2"/>
    <property type="match status" value="1"/>
</dbReference>
<evidence type="ECO:0000256" key="1">
    <source>
        <dbReference type="ARBA" id="ARBA00023015"/>
    </source>
</evidence>
<keyword evidence="3" id="KW-0804">Transcription</keyword>
<feature type="domain" description="HTH araC/xylS-type" evidence="4">
    <location>
        <begin position="173"/>
        <end position="271"/>
    </location>
</feature>
<dbReference type="CDD" id="cd06986">
    <property type="entry name" value="cupin_MmsR-like_N"/>
    <property type="match status" value="1"/>
</dbReference>
<keyword evidence="2" id="KW-0238">DNA-binding</keyword>
<accession>A0A1S8NBS7</accession>
<dbReference type="InterPro" id="IPR037923">
    <property type="entry name" value="HTH-like"/>
</dbReference>
<dbReference type="Proteomes" id="UP000191154">
    <property type="component" value="Unassembled WGS sequence"/>
</dbReference>
<dbReference type="GO" id="GO:0003700">
    <property type="term" value="F:DNA-binding transcription factor activity"/>
    <property type="evidence" value="ECO:0007669"/>
    <property type="project" value="InterPro"/>
</dbReference>
<keyword evidence="1" id="KW-0805">Transcription regulation</keyword>
<dbReference type="InterPro" id="IPR003313">
    <property type="entry name" value="AraC-bd"/>
</dbReference>
<evidence type="ECO:0000313" key="5">
    <source>
        <dbReference type="EMBL" id="OOM13945.1"/>
    </source>
</evidence>
<dbReference type="SMART" id="SM00342">
    <property type="entry name" value="HTH_ARAC"/>
    <property type="match status" value="1"/>
</dbReference>
<dbReference type="AlphaFoldDB" id="A0A1S8NBS7"/>
<evidence type="ECO:0000259" key="4">
    <source>
        <dbReference type="PROSITE" id="PS01124"/>
    </source>
</evidence>
<comment type="caution">
    <text evidence="5">The sequence shown here is derived from an EMBL/GenBank/DDBJ whole genome shotgun (WGS) entry which is preliminary data.</text>
</comment>
<dbReference type="SUPFAM" id="SSF51215">
    <property type="entry name" value="Regulatory protein AraC"/>
    <property type="match status" value="1"/>
</dbReference>
<reference evidence="5 6" key="1">
    <citation type="submission" date="2016-05" db="EMBL/GenBank/DDBJ databases">
        <title>Microbial solvent formation.</title>
        <authorList>
            <person name="Poehlein A."/>
            <person name="Montoya Solano J.D."/>
            <person name="Flitsch S."/>
            <person name="Krabben P."/>
            <person name="Duerre P."/>
            <person name="Daniel R."/>
        </authorList>
    </citation>
    <scope>NUCLEOTIDE SEQUENCE [LARGE SCALE GENOMIC DNA]</scope>
    <source>
        <strain evidence="5 6">L1-8</strain>
    </source>
</reference>
<dbReference type="RefSeq" id="WP_077865308.1">
    <property type="nucleotide sequence ID" value="NZ_LZYZ01000003.1"/>
</dbReference>
<dbReference type="PANTHER" id="PTHR43280:SF30">
    <property type="entry name" value="MMSAB OPERON REGULATORY PROTEIN"/>
    <property type="match status" value="1"/>
</dbReference>
<name>A0A1S8NBS7_CLOSA</name>
<gene>
    <name evidence="5" type="primary">araC_2</name>
    <name evidence="5" type="ORF">CLOSAC_20310</name>
</gene>
<protein>
    <submittedName>
        <fullName evidence="5">Arabinose operon regulatory protein</fullName>
    </submittedName>
</protein>
<dbReference type="Pfam" id="PF02311">
    <property type="entry name" value="AraC_binding"/>
    <property type="match status" value="1"/>
</dbReference>
<organism evidence="5 6">
    <name type="scientific">Clostridium saccharobutylicum</name>
    <dbReference type="NCBI Taxonomy" id="169679"/>
    <lineage>
        <taxon>Bacteria</taxon>
        <taxon>Bacillati</taxon>
        <taxon>Bacillota</taxon>
        <taxon>Clostridia</taxon>
        <taxon>Eubacteriales</taxon>
        <taxon>Clostridiaceae</taxon>
        <taxon>Clostridium</taxon>
    </lineage>
</organism>
<dbReference type="InterPro" id="IPR018062">
    <property type="entry name" value="HTH_AraC-typ_CS"/>
</dbReference>
<dbReference type="Gene3D" id="1.10.10.60">
    <property type="entry name" value="Homeodomain-like"/>
    <property type="match status" value="2"/>
</dbReference>
<dbReference type="Gene3D" id="2.60.120.280">
    <property type="entry name" value="Regulatory protein AraC"/>
    <property type="match status" value="1"/>
</dbReference>
<dbReference type="GO" id="GO:0043565">
    <property type="term" value="F:sequence-specific DNA binding"/>
    <property type="evidence" value="ECO:0007669"/>
    <property type="project" value="InterPro"/>
</dbReference>
<evidence type="ECO:0000256" key="3">
    <source>
        <dbReference type="ARBA" id="ARBA00023163"/>
    </source>
</evidence>
<dbReference type="InterPro" id="IPR018060">
    <property type="entry name" value="HTH_AraC"/>
</dbReference>
<dbReference type="PRINTS" id="PR00032">
    <property type="entry name" value="HTHARAC"/>
</dbReference>
<evidence type="ECO:0000313" key="6">
    <source>
        <dbReference type="Proteomes" id="UP000191154"/>
    </source>
</evidence>
<dbReference type="SUPFAM" id="SSF46689">
    <property type="entry name" value="Homeodomain-like"/>
    <property type="match status" value="2"/>
</dbReference>
<dbReference type="PROSITE" id="PS00041">
    <property type="entry name" value="HTH_ARAC_FAMILY_1"/>
    <property type="match status" value="1"/>
</dbReference>
<proteinExistence type="predicted"/>
<sequence>MAFIFSNNNDYSNIELNLYTCGIESCKSGHSYGPALRSGYMIHYILEGKGIYKINGKIYHLEKNQGFLIEPNSLIYYEADIEYPWQYTWIGFSGTKANDYLKRTTLSIDNPIFSFPENSNLLSSINSIVSSSKITSNRNLIILSKLYEFLYLLCEYFPNHEVITTDRPKNYIEEALLFIHQNYADIITVKDIASHICLDRSYLHRIFKKFINKSPQEYLLSFRMEKAASLITNSNLRISDISRSVGYTDPLLFSKTFKKSKGLTPSDFRAKYSKLE</sequence>